<protein>
    <submittedName>
        <fullName evidence="2">Uncharacterized protein</fullName>
    </submittedName>
</protein>
<evidence type="ECO:0000256" key="1">
    <source>
        <dbReference type="SAM" id="MobiDB-lite"/>
    </source>
</evidence>
<dbReference type="EMBL" id="HBFX01032383">
    <property type="protein sequence ID" value="CAD8968523.1"/>
    <property type="molecule type" value="Transcribed_RNA"/>
</dbReference>
<organism evidence="2">
    <name type="scientific">Hemiselmis andersenii</name>
    <name type="common">Cryptophyte alga</name>
    <dbReference type="NCBI Taxonomy" id="464988"/>
    <lineage>
        <taxon>Eukaryota</taxon>
        <taxon>Cryptophyceae</taxon>
        <taxon>Cryptomonadales</taxon>
        <taxon>Hemiselmidaceae</taxon>
        <taxon>Hemiselmis</taxon>
    </lineage>
</organism>
<accession>A0A7S1EB30</accession>
<evidence type="ECO:0000313" key="2">
    <source>
        <dbReference type="EMBL" id="CAD8968523.1"/>
    </source>
</evidence>
<name>A0A7S1EB30_HEMAN</name>
<feature type="compositionally biased region" description="Polar residues" evidence="1">
    <location>
        <begin position="1"/>
        <end position="19"/>
    </location>
</feature>
<gene>
    <name evidence="2" type="ORF">HAND00432_LOCUS19518</name>
</gene>
<feature type="region of interest" description="Disordered" evidence="1">
    <location>
        <begin position="1"/>
        <end position="23"/>
    </location>
</feature>
<dbReference type="AlphaFoldDB" id="A0A7S1EB30"/>
<sequence length="260" mass="29474">MTSTSMSHTAGSTGSQMGNNGPELPDAVLMAEKFFATPFDPEVQADMCSDNMVAEHMHSWPMKKHQSRDEFIKHQRAIHRGCPDFDYKACVWRTANFDPYETDEQGNLVVHVTIRATCRHTDDLELESHMFGGTEEDILFPTEWVTTHWTNTDPPTLEKYVSRQMLDIDGCSTGGLCGVPGFLFAMGQPLPPPLTELLAPIPPATAADNRDPNFKMRIQVFKQIVKRDDAKKTTLKELIGMQQREIQQHMDYLNSIRNYL</sequence>
<proteinExistence type="predicted"/>
<reference evidence="2" key="1">
    <citation type="submission" date="2021-01" db="EMBL/GenBank/DDBJ databases">
        <authorList>
            <person name="Corre E."/>
            <person name="Pelletier E."/>
            <person name="Niang G."/>
            <person name="Scheremetjew M."/>
            <person name="Finn R."/>
            <person name="Kale V."/>
            <person name="Holt S."/>
            <person name="Cochrane G."/>
            <person name="Meng A."/>
            <person name="Brown T."/>
            <person name="Cohen L."/>
        </authorList>
    </citation>
    <scope>NUCLEOTIDE SEQUENCE</scope>
    <source>
        <strain evidence="2">CCMP644</strain>
    </source>
</reference>